<dbReference type="EC" id="2.1.1.72" evidence="2"/>
<dbReference type="SUPFAM" id="SSF53335">
    <property type="entry name" value="S-adenosyl-L-methionine-dependent methyltransferases"/>
    <property type="match status" value="1"/>
</dbReference>
<evidence type="ECO:0000256" key="5">
    <source>
        <dbReference type="ARBA" id="ARBA00022691"/>
    </source>
</evidence>
<sequence length="87" mass="9800">MECIPNGVRRVISPFIGGGSVEIACATELGLEVLGFDIFDILVNFYQALLKDKQALYNSLLSLEPTQETYSIIKQELKAHYKKECKF</sequence>
<dbReference type="Gene3D" id="1.10.1020.10">
    <property type="entry name" value="Adenine-specific Methyltransferase, Domain 2"/>
    <property type="match status" value="1"/>
</dbReference>
<keyword evidence="4 7" id="KW-0808">Transferase</keyword>
<comment type="catalytic activity">
    <reaction evidence="6">
        <text>a 2'-deoxyadenosine in DNA + S-adenosyl-L-methionine = an N(6)-methyl-2'-deoxyadenosine in DNA + S-adenosyl-L-homocysteine + H(+)</text>
        <dbReference type="Rhea" id="RHEA:15197"/>
        <dbReference type="Rhea" id="RHEA-COMP:12418"/>
        <dbReference type="Rhea" id="RHEA-COMP:12419"/>
        <dbReference type="ChEBI" id="CHEBI:15378"/>
        <dbReference type="ChEBI" id="CHEBI:57856"/>
        <dbReference type="ChEBI" id="CHEBI:59789"/>
        <dbReference type="ChEBI" id="CHEBI:90615"/>
        <dbReference type="ChEBI" id="CHEBI:90616"/>
        <dbReference type="EC" id="2.1.1.72"/>
    </reaction>
</comment>
<comment type="similarity">
    <text evidence="1">Belongs to the N(4)/N(6)-methyltransferase family.</text>
</comment>
<evidence type="ECO:0000256" key="3">
    <source>
        <dbReference type="ARBA" id="ARBA00022603"/>
    </source>
</evidence>
<reference evidence="7 8" key="1">
    <citation type="submission" date="2016-12" db="EMBL/GenBank/DDBJ databases">
        <authorList>
            <person name="Song W.-J."/>
            <person name="Kurnit D.M."/>
        </authorList>
    </citation>
    <scope>NUCLEOTIDE SEQUENCE [LARGE SCALE GENOMIC DNA]</scope>
    <source>
        <strain evidence="7">BCM-300</strain>
    </source>
</reference>
<dbReference type="InterPro" id="IPR029063">
    <property type="entry name" value="SAM-dependent_MTases_sf"/>
</dbReference>
<dbReference type="REBASE" id="107206">
    <property type="entry name" value="M.Hpy300ORF460P"/>
</dbReference>
<dbReference type="GO" id="GO:0009007">
    <property type="term" value="F:site-specific DNA-methyltransferase (adenine-specific) activity"/>
    <property type="evidence" value="ECO:0007669"/>
    <property type="project" value="UniProtKB-EC"/>
</dbReference>
<dbReference type="GO" id="GO:0009307">
    <property type="term" value="P:DNA restriction-modification system"/>
    <property type="evidence" value="ECO:0007669"/>
    <property type="project" value="InterPro"/>
</dbReference>
<keyword evidence="3 7" id="KW-0489">Methyltransferase</keyword>
<dbReference type="InterPro" id="IPR023095">
    <property type="entry name" value="Ade_MeTrfase_dom_2"/>
</dbReference>
<organism evidence="7 8">
    <name type="scientific">Helicobacter pylori</name>
    <name type="common">Campylobacter pylori</name>
    <dbReference type="NCBI Taxonomy" id="210"/>
    <lineage>
        <taxon>Bacteria</taxon>
        <taxon>Pseudomonadati</taxon>
        <taxon>Campylobacterota</taxon>
        <taxon>Epsilonproteobacteria</taxon>
        <taxon>Campylobacterales</taxon>
        <taxon>Helicobacteraceae</taxon>
        <taxon>Helicobacter</taxon>
    </lineage>
</organism>
<dbReference type="Gene3D" id="3.40.50.150">
    <property type="entry name" value="Vaccinia Virus protein VP39"/>
    <property type="match status" value="1"/>
</dbReference>
<accession>A0A238GUL0</accession>
<dbReference type="EMBL" id="LT837687">
    <property type="protein sequence ID" value="SMA52453.1"/>
    <property type="molecule type" value="Genomic_DNA"/>
</dbReference>
<protein>
    <recommendedName>
        <fullName evidence="2">site-specific DNA-methyltransferase (adenine-specific)</fullName>
        <ecNumber evidence="2">2.1.1.72</ecNumber>
    </recommendedName>
</protein>
<evidence type="ECO:0000256" key="1">
    <source>
        <dbReference type="ARBA" id="ARBA00006594"/>
    </source>
</evidence>
<dbReference type="Proteomes" id="UP000198366">
    <property type="component" value="Chromosome I"/>
</dbReference>
<evidence type="ECO:0000313" key="7">
    <source>
        <dbReference type="EMBL" id="SMA52453.1"/>
    </source>
</evidence>
<name>A0A238GUL0_HELPX</name>
<proteinExistence type="inferred from homology"/>
<evidence type="ECO:0000256" key="2">
    <source>
        <dbReference type="ARBA" id="ARBA00011900"/>
    </source>
</evidence>
<dbReference type="GO" id="GO:0032259">
    <property type="term" value="P:methylation"/>
    <property type="evidence" value="ECO:0007669"/>
    <property type="project" value="UniProtKB-KW"/>
</dbReference>
<dbReference type="Pfam" id="PF02086">
    <property type="entry name" value="MethyltransfD12"/>
    <property type="match status" value="1"/>
</dbReference>
<evidence type="ECO:0000256" key="4">
    <source>
        <dbReference type="ARBA" id="ARBA00022679"/>
    </source>
</evidence>
<dbReference type="InterPro" id="IPR012327">
    <property type="entry name" value="MeTrfase_D12"/>
</dbReference>
<gene>
    <name evidence="7" type="ORF">BCM300_00460</name>
</gene>
<dbReference type="AlphaFoldDB" id="A0A238GUL0"/>
<evidence type="ECO:0000313" key="8">
    <source>
        <dbReference type="Proteomes" id="UP000198366"/>
    </source>
</evidence>
<keyword evidence="5" id="KW-0949">S-adenosyl-L-methionine</keyword>
<evidence type="ECO:0000256" key="6">
    <source>
        <dbReference type="ARBA" id="ARBA00047942"/>
    </source>
</evidence>